<dbReference type="GO" id="GO:0004081">
    <property type="term" value="F:bis(5'-nucleosyl)-tetraphosphatase (asymmetrical) activity"/>
    <property type="evidence" value="ECO:0007669"/>
    <property type="project" value="TreeGrafter"/>
</dbReference>
<dbReference type="EC" id="3.6.1.-" evidence="5"/>
<gene>
    <name evidence="5" type="ORF">BA1DRAFT_00291</name>
</gene>
<proteinExistence type="predicted"/>
<dbReference type="Gene3D" id="3.90.79.10">
    <property type="entry name" value="Nucleoside Triphosphate Pyrophosphohydrolase"/>
    <property type="match status" value="1"/>
</dbReference>
<dbReference type="GO" id="GO:0046872">
    <property type="term" value="F:metal ion binding"/>
    <property type="evidence" value="ECO:0007669"/>
    <property type="project" value="UniProtKB-KW"/>
</dbReference>
<dbReference type="AlphaFoldDB" id="A0A022PLN6"/>
<feature type="binding site" evidence="3">
    <location>
        <position position="53"/>
    </location>
    <ligand>
        <name>Mg(2+)</name>
        <dbReference type="ChEBI" id="CHEBI:18420"/>
    </ligand>
</feature>
<dbReference type="SUPFAM" id="SSF55811">
    <property type="entry name" value="Nudix"/>
    <property type="match status" value="1"/>
</dbReference>
<dbReference type="CDD" id="cd04664">
    <property type="entry name" value="NUDIX_DHNTPase_like"/>
    <property type="match status" value="1"/>
</dbReference>
<organism evidence="5 6">
    <name type="scientific">Photorhabdus aegyptia</name>
    <dbReference type="NCBI Taxonomy" id="2805098"/>
    <lineage>
        <taxon>Bacteria</taxon>
        <taxon>Pseudomonadati</taxon>
        <taxon>Pseudomonadota</taxon>
        <taxon>Gammaproteobacteria</taxon>
        <taxon>Enterobacterales</taxon>
        <taxon>Morganellaceae</taxon>
        <taxon>Photorhabdus</taxon>
    </lineage>
</organism>
<dbReference type="GO" id="GO:0019177">
    <property type="term" value="F:dihydroneopterin triphosphate pyrophosphohydrolase activity"/>
    <property type="evidence" value="ECO:0007669"/>
    <property type="project" value="InterPro"/>
</dbReference>
<keyword evidence="6" id="KW-1185">Reference proteome</keyword>
<feature type="binding site" evidence="2">
    <location>
        <position position="4"/>
    </location>
    <ligand>
        <name>substrate</name>
    </ligand>
</feature>
<dbReference type="InterPro" id="IPR015797">
    <property type="entry name" value="NUDIX_hydrolase-like_dom_sf"/>
</dbReference>
<reference evidence="5 6" key="1">
    <citation type="submission" date="2014-03" db="EMBL/GenBank/DDBJ databases">
        <title>Draft Genome of Photorhabdus luminescens BA1, an Egyptian Isolate.</title>
        <authorList>
            <person name="Ghazal S."/>
            <person name="Hurst S.G.IV."/>
            <person name="Morris K."/>
            <person name="Thomas K."/>
            <person name="Tisa L.S."/>
        </authorList>
    </citation>
    <scope>NUCLEOTIDE SEQUENCE [LARGE SCALE GENOMIC DNA]</scope>
    <source>
        <strain evidence="5 6">BA1</strain>
    </source>
</reference>
<keyword evidence="3" id="KW-0460">Magnesium</keyword>
<dbReference type="GO" id="GO:0046656">
    <property type="term" value="P:folic acid biosynthetic process"/>
    <property type="evidence" value="ECO:0007669"/>
    <property type="project" value="InterPro"/>
</dbReference>
<comment type="cofactor">
    <cofactor evidence="3">
        <name>Mg(2+)</name>
        <dbReference type="ChEBI" id="CHEBI:18420"/>
    </cofactor>
    <text evidence="3">Binds 1 Mg(2+) ion per subunit.</text>
</comment>
<evidence type="ECO:0000313" key="5">
    <source>
        <dbReference type="EMBL" id="EYU17002.1"/>
    </source>
</evidence>
<feature type="binding site" evidence="2">
    <location>
        <position position="37"/>
    </location>
    <ligand>
        <name>substrate</name>
    </ligand>
</feature>
<feature type="domain" description="Nudix hydrolase" evidence="4">
    <location>
        <begin position="4"/>
        <end position="143"/>
    </location>
</feature>
<evidence type="ECO:0000259" key="4">
    <source>
        <dbReference type="PROSITE" id="PS51462"/>
    </source>
</evidence>
<dbReference type="PROSITE" id="PS00893">
    <property type="entry name" value="NUDIX_BOX"/>
    <property type="match status" value="1"/>
</dbReference>
<dbReference type="GO" id="GO:0006754">
    <property type="term" value="P:ATP biosynthetic process"/>
    <property type="evidence" value="ECO:0007669"/>
    <property type="project" value="TreeGrafter"/>
</dbReference>
<feature type="binding site" evidence="3">
    <location>
        <position position="114"/>
    </location>
    <ligand>
        <name>Mg(2+)</name>
        <dbReference type="ChEBI" id="CHEBI:18420"/>
    </ligand>
</feature>
<keyword evidence="1 5" id="KW-0378">Hydrolase</keyword>
<protein>
    <submittedName>
        <fullName evidence="5">Dihydroneopterin triphosphate pyrophosphatase</fullName>
        <ecNumber evidence="5">3.6.1.-</ecNumber>
    </submittedName>
</protein>
<comment type="caution">
    <text evidence="5">The sequence shown here is derived from an EMBL/GenBank/DDBJ whole genome shotgun (WGS) entry which is preliminary data.</text>
</comment>
<dbReference type="Proteomes" id="UP000023464">
    <property type="component" value="Unassembled WGS sequence"/>
</dbReference>
<dbReference type="NCBIfam" id="NF006961">
    <property type="entry name" value="PRK09438.1"/>
    <property type="match status" value="1"/>
</dbReference>
<dbReference type="PANTHER" id="PTHR21340:SF0">
    <property type="entry name" value="BIS(5'-NUCLEOSYL)-TETRAPHOSPHATASE [ASYMMETRICAL]"/>
    <property type="match status" value="1"/>
</dbReference>
<dbReference type="PANTHER" id="PTHR21340">
    <property type="entry name" value="DIADENOSINE 5,5-P1,P4-TETRAPHOSPHATE PYROPHOSPHOHYDROLASE MUTT"/>
    <property type="match status" value="1"/>
</dbReference>
<evidence type="ECO:0000256" key="1">
    <source>
        <dbReference type="ARBA" id="ARBA00022801"/>
    </source>
</evidence>
<dbReference type="GO" id="GO:0008828">
    <property type="term" value="F:dATP diphosphatase activity"/>
    <property type="evidence" value="ECO:0007669"/>
    <property type="project" value="InterPro"/>
</dbReference>
<dbReference type="PROSITE" id="PS51462">
    <property type="entry name" value="NUDIX"/>
    <property type="match status" value="1"/>
</dbReference>
<evidence type="ECO:0000256" key="3">
    <source>
        <dbReference type="PIRSR" id="PIRSR603564-2"/>
    </source>
</evidence>
<dbReference type="InterPro" id="IPR000086">
    <property type="entry name" value="NUDIX_hydrolase_dom"/>
</dbReference>
<feature type="binding site" evidence="3">
    <location>
        <position position="57"/>
    </location>
    <ligand>
        <name>Mg(2+)</name>
        <dbReference type="ChEBI" id="CHEBI:18420"/>
    </ligand>
</feature>
<feature type="binding site" evidence="2">
    <location>
        <position position="26"/>
    </location>
    <ligand>
        <name>substrate</name>
    </ligand>
</feature>
<feature type="binding site" evidence="2">
    <location>
        <position position="132"/>
    </location>
    <ligand>
        <name>substrate</name>
    </ligand>
</feature>
<evidence type="ECO:0000256" key="2">
    <source>
        <dbReference type="PIRSR" id="PIRSR603564-1"/>
    </source>
</evidence>
<dbReference type="RefSeq" id="WP_036775540.1">
    <property type="nucleotide sequence ID" value="NZ_CAWLTM010000112.1"/>
</dbReference>
<accession>A0A022PLN6</accession>
<dbReference type="PATRIC" id="fig|1393736.3.peg.297"/>
<dbReference type="PRINTS" id="PR01404">
    <property type="entry name" value="NPPPHYDRLASE"/>
</dbReference>
<sequence>MVYKRPESVLVVIYAFSSRRVLMLQRRDDPDFWQSVTGSLDGDETPWETALREVQEEVGIDIIGENLELIDCRRSLYFEIFTHLRHRYAPGVTRNKEYWFCLALPKERECLLTEHQAYQWLDADKAVKLTKSWSNQQAIEEFVIE</sequence>
<dbReference type="GO" id="GO:0006167">
    <property type="term" value="P:AMP biosynthetic process"/>
    <property type="evidence" value="ECO:0007669"/>
    <property type="project" value="TreeGrafter"/>
</dbReference>
<keyword evidence="3" id="KW-0479">Metal-binding</keyword>
<dbReference type="InterPro" id="IPR020084">
    <property type="entry name" value="NUDIX_hydrolase_CS"/>
</dbReference>
<dbReference type="Pfam" id="PF00293">
    <property type="entry name" value="NUDIX"/>
    <property type="match status" value="1"/>
</dbReference>
<name>A0A022PLN6_9GAMM</name>
<dbReference type="InterPro" id="IPR003564">
    <property type="entry name" value="DHNTPase"/>
</dbReference>
<dbReference type="EMBL" id="JFGV01000003">
    <property type="protein sequence ID" value="EYU17002.1"/>
    <property type="molecule type" value="Genomic_DNA"/>
</dbReference>
<dbReference type="InterPro" id="IPR051325">
    <property type="entry name" value="Nudix_hydrolase_domain"/>
</dbReference>
<evidence type="ECO:0000313" key="6">
    <source>
        <dbReference type="Proteomes" id="UP000023464"/>
    </source>
</evidence>
<feature type="binding site" evidence="2">
    <location>
        <begin position="78"/>
        <end position="81"/>
    </location>
    <ligand>
        <name>substrate</name>
    </ligand>
</feature>